<feature type="transmembrane region" description="Helical" evidence="1">
    <location>
        <begin position="56"/>
        <end position="77"/>
    </location>
</feature>
<sequence length="81" mass="9205">MRWLLVLIGCKEPKQCKLAALWPGFSDVVRTFPFGKAIESPPFFSPNSAFLSHPLYTKYILCIPTPITVLVVPLVIYRVRI</sequence>
<keyword evidence="1" id="KW-1133">Transmembrane helix</keyword>
<keyword evidence="1" id="KW-0472">Membrane</keyword>
<dbReference type="AlphaFoldDB" id="A0A319AMH8"/>
<protein>
    <submittedName>
        <fullName evidence="2">Uncharacterized protein</fullName>
    </submittedName>
</protein>
<keyword evidence="3" id="KW-1185">Reference proteome</keyword>
<dbReference type="EMBL" id="KZ821223">
    <property type="protein sequence ID" value="PYH47762.1"/>
    <property type="molecule type" value="Genomic_DNA"/>
</dbReference>
<accession>A0A319AMH8</accession>
<evidence type="ECO:0000313" key="3">
    <source>
        <dbReference type="Proteomes" id="UP000248349"/>
    </source>
</evidence>
<dbReference type="GeneID" id="37072219"/>
<evidence type="ECO:0000313" key="2">
    <source>
        <dbReference type="EMBL" id="PYH47762.1"/>
    </source>
</evidence>
<gene>
    <name evidence="2" type="ORF">BP01DRAFT_196965</name>
</gene>
<dbReference type="Proteomes" id="UP000248349">
    <property type="component" value="Unassembled WGS sequence"/>
</dbReference>
<keyword evidence="1" id="KW-0812">Transmembrane</keyword>
<dbReference type="RefSeq" id="XP_025433744.1">
    <property type="nucleotide sequence ID" value="XM_025570991.1"/>
</dbReference>
<name>A0A319AMH8_9EURO</name>
<proteinExistence type="predicted"/>
<organism evidence="2 3">
    <name type="scientific">Aspergillus saccharolyticus JOP 1030-1</name>
    <dbReference type="NCBI Taxonomy" id="1450539"/>
    <lineage>
        <taxon>Eukaryota</taxon>
        <taxon>Fungi</taxon>
        <taxon>Dikarya</taxon>
        <taxon>Ascomycota</taxon>
        <taxon>Pezizomycotina</taxon>
        <taxon>Eurotiomycetes</taxon>
        <taxon>Eurotiomycetidae</taxon>
        <taxon>Eurotiales</taxon>
        <taxon>Aspergillaceae</taxon>
        <taxon>Aspergillus</taxon>
        <taxon>Aspergillus subgen. Circumdati</taxon>
    </lineage>
</organism>
<evidence type="ECO:0000256" key="1">
    <source>
        <dbReference type="SAM" id="Phobius"/>
    </source>
</evidence>
<reference evidence="2 3" key="1">
    <citation type="submission" date="2016-12" db="EMBL/GenBank/DDBJ databases">
        <title>The genomes of Aspergillus section Nigri reveals drivers in fungal speciation.</title>
        <authorList>
            <consortium name="DOE Joint Genome Institute"/>
            <person name="Vesth T.C."/>
            <person name="Nybo J."/>
            <person name="Theobald S."/>
            <person name="Brandl J."/>
            <person name="Frisvad J.C."/>
            <person name="Nielsen K.F."/>
            <person name="Lyhne E.K."/>
            <person name="Kogle M.E."/>
            <person name="Kuo A."/>
            <person name="Riley R."/>
            <person name="Clum A."/>
            <person name="Nolan M."/>
            <person name="Lipzen A."/>
            <person name="Salamov A."/>
            <person name="Henrissat B."/>
            <person name="Wiebenga A."/>
            <person name="De Vries R.P."/>
            <person name="Grigoriev I.V."/>
            <person name="Mortensen U.H."/>
            <person name="Andersen M.R."/>
            <person name="Baker S.E."/>
        </authorList>
    </citation>
    <scope>NUCLEOTIDE SEQUENCE [LARGE SCALE GENOMIC DNA]</scope>
    <source>
        <strain evidence="2 3">JOP 1030-1</strain>
    </source>
</reference>